<name>A0A558DKV1_9GAMM</name>
<dbReference type="SUPFAM" id="SSF53807">
    <property type="entry name" value="Helical backbone' metal receptor"/>
    <property type="match status" value="1"/>
</dbReference>
<comment type="caution">
    <text evidence="1">The sequence shown here is derived from an EMBL/GenBank/DDBJ whole genome shotgun (WGS) entry which is preliminary data.</text>
</comment>
<reference evidence="1 2" key="1">
    <citation type="submission" date="2019-07" db="EMBL/GenBank/DDBJ databases">
        <title>The pathways for chlorine oxyanion respiration interact through the shared metabolite chlorate.</title>
        <authorList>
            <person name="Barnum T.P."/>
            <person name="Cheng Y."/>
            <person name="Hill K.A."/>
            <person name="Lucas L.N."/>
            <person name="Carlson H.K."/>
            <person name="Coates J.D."/>
        </authorList>
    </citation>
    <scope>NUCLEOTIDE SEQUENCE [LARGE SCALE GENOMIC DNA]</scope>
    <source>
        <strain evidence="1 2">BK-1</strain>
    </source>
</reference>
<evidence type="ECO:0000313" key="2">
    <source>
        <dbReference type="Proteomes" id="UP000316649"/>
    </source>
</evidence>
<dbReference type="OrthoDB" id="6495095at2"/>
<dbReference type="RefSeq" id="WP_144359122.1">
    <property type="nucleotide sequence ID" value="NZ_VMNH01000012.1"/>
</dbReference>
<evidence type="ECO:0000313" key="1">
    <source>
        <dbReference type="EMBL" id="TVO74104.1"/>
    </source>
</evidence>
<dbReference type="AlphaFoldDB" id="A0A558DKV1"/>
<protein>
    <submittedName>
        <fullName evidence="1">Fe3+-siderophores ABC transporter protein</fullName>
    </submittedName>
</protein>
<dbReference type="InterPro" id="IPR054828">
    <property type="entry name" value="Vit_B12_bind_prot"/>
</dbReference>
<dbReference type="EMBL" id="VMNH01000012">
    <property type="protein sequence ID" value="TVO74104.1"/>
    <property type="molecule type" value="Genomic_DNA"/>
</dbReference>
<proteinExistence type="predicted"/>
<gene>
    <name evidence="1" type="ORF">FHP88_10945</name>
</gene>
<keyword evidence="2" id="KW-1185">Reference proteome</keyword>
<accession>A0A558DKV1</accession>
<sequence length="244" mass="27839">MRVVSLIPSITETLIECSADLVGRSRFCIHPHTEVQTIPAVAGTKQADWDKMEYLKPELVILDKEENTREMAESCPYPYIALHITGVEDVAPELRRLAALIENSALQSVADRWEQVAGLPVQAHGLATLPGMIDWWQLPTTQTQAEYLIWRDPWMAIGENTFIHSMLCRMGMGARLIQHKEKYPEIQLSDLNPDKVALLFSSEPFPFDRYRDELLELGYSCGLIDGESYSWYGTRSLRFLETHN</sequence>
<organism evidence="1 2">
    <name type="scientific">Sedimenticola selenatireducens</name>
    <dbReference type="NCBI Taxonomy" id="191960"/>
    <lineage>
        <taxon>Bacteria</taxon>
        <taxon>Pseudomonadati</taxon>
        <taxon>Pseudomonadota</taxon>
        <taxon>Gammaproteobacteria</taxon>
        <taxon>Chromatiales</taxon>
        <taxon>Sedimenticolaceae</taxon>
        <taxon>Sedimenticola</taxon>
    </lineage>
</organism>
<dbReference type="Gene3D" id="3.40.50.1980">
    <property type="entry name" value="Nitrogenase molybdenum iron protein domain"/>
    <property type="match status" value="1"/>
</dbReference>
<dbReference type="NCBIfam" id="NF038402">
    <property type="entry name" value="TroA_like"/>
    <property type="match status" value="1"/>
</dbReference>
<dbReference type="Proteomes" id="UP000316649">
    <property type="component" value="Unassembled WGS sequence"/>
</dbReference>